<proteinExistence type="predicted"/>
<dbReference type="GO" id="GO:0008237">
    <property type="term" value="F:metallopeptidase activity"/>
    <property type="evidence" value="ECO:0007669"/>
    <property type="project" value="InterPro"/>
</dbReference>
<dbReference type="PANTHER" id="PTHR43666:SF1">
    <property type="entry name" value="CONSERVED PROTEIN"/>
    <property type="match status" value="1"/>
</dbReference>
<dbReference type="EMBL" id="DSFE01000022">
    <property type="protein sequence ID" value="HEU97385.1"/>
    <property type="molecule type" value="Genomic_DNA"/>
</dbReference>
<dbReference type="SUPFAM" id="SSF111283">
    <property type="entry name" value="Putative modulator of DNA gyrase, PmbA/TldD"/>
    <property type="match status" value="1"/>
</dbReference>
<accession>A0A7C2UQA9</accession>
<evidence type="ECO:0000259" key="1">
    <source>
        <dbReference type="Pfam" id="PF19289"/>
    </source>
</evidence>
<feature type="domain" description="Metalloprotease TldD/E C-terminal" evidence="1">
    <location>
        <begin position="217"/>
        <end position="437"/>
    </location>
</feature>
<dbReference type="AlphaFoldDB" id="A0A7C2UQA9"/>
<dbReference type="Proteomes" id="UP000885664">
    <property type="component" value="Unassembled WGS sequence"/>
</dbReference>
<dbReference type="Pfam" id="PF19289">
    <property type="entry name" value="PmbA_TldD_3rd"/>
    <property type="match status" value="1"/>
</dbReference>
<reference evidence="3" key="1">
    <citation type="journal article" date="2020" name="mSystems">
        <title>Genome- and Community-Level Interaction Insights into Carbon Utilization and Element Cycling Functions of Hydrothermarchaeota in Hydrothermal Sediment.</title>
        <authorList>
            <person name="Zhou Z."/>
            <person name="Liu Y."/>
            <person name="Xu W."/>
            <person name="Pan J."/>
            <person name="Luo Z.H."/>
            <person name="Li M."/>
        </authorList>
    </citation>
    <scope>NUCLEOTIDE SEQUENCE [LARGE SCALE GENOMIC DNA]</scope>
    <source>
        <strain evidence="3">SpSt-1259</strain>
    </source>
</reference>
<dbReference type="Gene3D" id="3.30.2290.10">
    <property type="entry name" value="PmbA/TldD superfamily"/>
    <property type="match status" value="1"/>
</dbReference>
<dbReference type="GO" id="GO:0006508">
    <property type="term" value="P:proteolysis"/>
    <property type="evidence" value="ECO:0007669"/>
    <property type="project" value="InterPro"/>
</dbReference>
<feature type="domain" description="Metalloprotease TldD/E central" evidence="2">
    <location>
        <begin position="119"/>
        <end position="207"/>
    </location>
</feature>
<dbReference type="InterPro" id="IPR045570">
    <property type="entry name" value="Metalloprtase-TldD/E_cen_dom"/>
</dbReference>
<gene>
    <name evidence="3" type="ORF">ENO36_00815</name>
</gene>
<evidence type="ECO:0000313" key="3">
    <source>
        <dbReference type="EMBL" id="HEU97385.1"/>
    </source>
</evidence>
<organism evidence="3">
    <name type="scientific">Fervidicoccus fontis</name>
    <dbReference type="NCBI Taxonomy" id="683846"/>
    <lineage>
        <taxon>Archaea</taxon>
        <taxon>Thermoproteota</taxon>
        <taxon>Thermoprotei</taxon>
        <taxon>Fervidicoccales</taxon>
        <taxon>Fervidicoccaceae</taxon>
        <taxon>Fervidicoccus</taxon>
    </lineage>
</organism>
<dbReference type="PANTHER" id="PTHR43666">
    <property type="entry name" value="TLDD PROTEIN"/>
    <property type="match status" value="1"/>
</dbReference>
<dbReference type="Pfam" id="PF19290">
    <property type="entry name" value="PmbA_TldD_2nd"/>
    <property type="match status" value="1"/>
</dbReference>
<dbReference type="InterPro" id="IPR045569">
    <property type="entry name" value="Metalloprtase-TldD/E_C"/>
</dbReference>
<name>A0A7C2UQA9_9CREN</name>
<dbReference type="InterPro" id="IPR036059">
    <property type="entry name" value="TldD/PmbA_sf"/>
</dbReference>
<comment type="caution">
    <text evidence="3">The sequence shown here is derived from an EMBL/GenBank/DDBJ whole genome shotgun (WGS) entry which is preliminary data.</text>
</comment>
<evidence type="ECO:0000259" key="2">
    <source>
        <dbReference type="Pfam" id="PF19290"/>
    </source>
</evidence>
<protein>
    <submittedName>
        <fullName evidence="3">TldD/PmbA family protein</fullName>
    </submittedName>
</protein>
<sequence length="442" mass="49125">MCALEVASQILRSVGRSWQDAAVLVIERDRALVKIWDGEAAVVQRWKTVDSYLRLGLDGRLIVLELATSDPRRIAEETGKLENIAKKVERSELYSPLPEPKEGLRIQNVVDDRIKRGLEDPASLVEDAVEEAMRSNVDRVSGTLSLEVYRRALITTAGFEGEEERSSIGLHLRAFSGEGSGHWSLGSTRIDDSSLKEVGRKAGEIAHLSKKQAEFSPGKYDVILSPMVMGNLMNILAMMSSALATMMGYSFLSKYKAGDIVASNSFSLYDRPRDPLLPRGASFDDEGVETSDKAIIEDGKLKTLLHNGATASKNGSKSTGNAGWIMPRAWNLEIRGMDMKEGEMIEELRNGVLIMNNWYTRLQNYVEGQFSTVSRDAALLIEDGEVVGNVGRIRLSSSFPRLLKSIENMTRERSDVWWWEVDTPTRSPSSLIRGVELSRPEV</sequence>
<dbReference type="InterPro" id="IPR035068">
    <property type="entry name" value="TldD/PmbA_N"/>
</dbReference>